<dbReference type="STRING" id="745531.A0A0C3PCK9"/>
<comment type="similarity">
    <text evidence="1 8">Belongs to the beta-class carbonic anhydrase family.</text>
</comment>
<evidence type="ECO:0000256" key="8">
    <source>
        <dbReference type="RuleBase" id="RU003956"/>
    </source>
</evidence>
<dbReference type="GO" id="GO:0034599">
    <property type="term" value="P:cellular response to oxidative stress"/>
    <property type="evidence" value="ECO:0007669"/>
    <property type="project" value="TreeGrafter"/>
</dbReference>
<dbReference type="AlphaFoldDB" id="A0A0C3PCK9"/>
<comment type="cofactor">
    <cofactor evidence="7">
        <name>Zn(2+)</name>
        <dbReference type="ChEBI" id="CHEBI:29105"/>
    </cofactor>
    <text evidence="7">Binds 1 zinc ion per subunit.</text>
</comment>
<keyword evidence="10" id="KW-1185">Reference proteome</keyword>
<protein>
    <recommendedName>
        <fullName evidence="2 8">Carbonic anhydrase</fullName>
        <ecNumber evidence="2 8">4.2.1.1</ecNumber>
    </recommendedName>
    <alternativeName>
        <fullName evidence="8">Carbonate dehydratase</fullName>
    </alternativeName>
</protein>
<dbReference type="SMART" id="SM00947">
    <property type="entry name" value="Pro_CA"/>
    <property type="match status" value="1"/>
</dbReference>
<feature type="binding site" evidence="7">
    <location>
        <position position="109"/>
    </location>
    <ligand>
        <name>Zn(2+)</name>
        <dbReference type="ChEBI" id="CHEBI:29105"/>
    </ligand>
</feature>
<organism evidence="9 10">
    <name type="scientific">Phlebiopsis gigantea (strain 11061_1 CR5-6)</name>
    <name type="common">White-rot fungus</name>
    <name type="synonym">Peniophora gigantea</name>
    <dbReference type="NCBI Taxonomy" id="745531"/>
    <lineage>
        <taxon>Eukaryota</taxon>
        <taxon>Fungi</taxon>
        <taxon>Dikarya</taxon>
        <taxon>Basidiomycota</taxon>
        <taxon>Agaricomycotina</taxon>
        <taxon>Agaricomycetes</taxon>
        <taxon>Polyporales</taxon>
        <taxon>Phanerochaetaceae</taxon>
        <taxon>Phlebiopsis</taxon>
    </lineage>
</organism>
<evidence type="ECO:0000256" key="1">
    <source>
        <dbReference type="ARBA" id="ARBA00006217"/>
    </source>
</evidence>
<accession>A0A0C3PCK9</accession>
<evidence type="ECO:0000256" key="4">
    <source>
        <dbReference type="ARBA" id="ARBA00022833"/>
    </source>
</evidence>
<keyword evidence="4 7" id="KW-0862">Zinc</keyword>
<evidence type="ECO:0000256" key="5">
    <source>
        <dbReference type="ARBA" id="ARBA00023239"/>
    </source>
</evidence>
<evidence type="ECO:0000256" key="2">
    <source>
        <dbReference type="ARBA" id="ARBA00012925"/>
    </source>
</evidence>
<dbReference type="PANTHER" id="PTHR11002:SF76">
    <property type="entry name" value="CARBONIC ANHYDRASE"/>
    <property type="match status" value="1"/>
</dbReference>
<comment type="catalytic activity">
    <reaction evidence="6 8">
        <text>hydrogencarbonate + H(+) = CO2 + H2O</text>
        <dbReference type="Rhea" id="RHEA:10748"/>
        <dbReference type="ChEBI" id="CHEBI:15377"/>
        <dbReference type="ChEBI" id="CHEBI:15378"/>
        <dbReference type="ChEBI" id="CHEBI:16526"/>
        <dbReference type="ChEBI" id="CHEBI:17544"/>
        <dbReference type="EC" id="4.2.1.1"/>
    </reaction>
</comment>
<proteinExistence type="inferred from homology"/>
<dbReference type="HOGENOM" id="CLU_053879_3_2_1"/>
<evidence type="ECO:0000256" key="7">
    <source>
        <dbReference type="PIRSR" id="PIRSR601765-1"/>
    </source>
</evidence>
<evidence type="ECO:0000256" key="6">
    <source>
        <dbReference type="ARBA" id="ARBA00048348"/>
    </source>
</evidence>
<feature type="binding site" evidence="7">
    <location>
        <position position="55"/>
    </location>
    <ligand>
        <name>Zn(2+)</name>
        <dbReference type="ChEBI" id="CHEBI:29105"/>
    </ligand>
</feature>
<dbReference type="InterPro" id="IPR001765">
    <property type="entry name" value="Carbonic_anhydrase"/>
</dbReference>
<dbReference type="Gene3D" id="3.40.1050.10">
    <property type="entry name" value="Carbonic anhydrase"/>
    <property type="match status" value="1"/>
</dbReference>
<name>A0A0C3PCK9_PHLG1</name>
<dbReference type="Proteomes" id="UP000053257">
    <property type="component" value="Unassembled WGS sequence"/>
</dbReference>
<evidence type="ECO:0000256" key="3">
    <source>
        <dbReference type="ARBA" id="ARBA00022723"/>
    </source>
</evidence>
<dbReference type="SUPFAM" id="SSF53056">
    <property type="entry name" value="beta-carbonic anhydrase, cab"/>
    <property type="match status" value="1"/>
</dbReference>
<comment type="function">
    <text evidence="8">Reversible hydration of carbon dioxide.</text>
</comment>
<evidence type="ECO:0000313" key="10">
    <source>
        <dbReference type="Proteomes" id="UP000053257"/>
    </source>
</evidence>
<dbReference type="InterPro" id="IPR036874">
    <property type="entry name" value="Carbonic_anhydrase_sf"/>
</dbReference>
<dbReference type="OrthoDB" id="10248475at2759"/>
<keyword evidence="5 8" id="KW-0456">Lyase</keyword>
<feature type="binding site" evidence="7">
    <location>
        <position position="112"/>
    </location>
    <ligand>
        <name>Zn(2+)</name>
        <dbReference type="ChEBI" id="CHEBI:29105"/>
    </ligand>
</feature>
<dbReference type="GO" id="GO:0008270">
    <property type="term" value="F:zinc ion binding"/>
    <property type="evidence" value="ECO:0007669"/>
    <property type="project" value="UniProtKB-UniRule"/>
</dbReference>
<dbReference type="GO" id="GO:0004089">
    <property type="term" value="F:carbonate dehydratase activity"/>
    <property type="evidence" value="ECO:0007669"/>
    <property type="project" value="UniProtKB-UniRule"/>
</dbReference>
<evidence type="ECO:0000313" key="9">
    <source>
        <dbReference type="EMBL" id="KIP02853.1"/>
    </source>
</evidence>
<dbReference type="PANTHER" id="PTHR11002">
    <property type="entry name" value="CARBONIC ANHYDRASE"/>
    <property type="match status" value="1"/>
</dbReference>
<sequence length="253" mass="27991">MSVPLASAFPLTGTLDQLKKQNAEWARRMEERYPGFFAWTSKAQHPRVLWIGCSDSRVPESVIMNCFPGQIFTHRNIAGIVKLDDPNSMSVITYAVAELGVEHIVVVGHTNCGGAAVCLAEDAHDKMHAFNPQKAAHEYAPKDARETVTWPPPAPLDTWLADLRALAESLPEPRSVLELVKANVREQVLNVINSDVVRSHWYTPTGKGHLKGVHGWLYQLDNGLIQDLECSVYASSPHPFPHGHPLSESVHEA</sequence>
<dbReference type="GO" id="GO:0071244">
    <property type="term" value="P:cellular response to carbon dioxide"/>
    <property type="evidence" value="ECO:0007669"/>
    <property type="project" value="TreeGrafter"/>
</dbReference>
<dbReference type="Pfam" id="PF00484">
    <property type="entry name" value="Pro_CA"/>
    <property type="match status" value="1"/>
</dbReference>
<gene>
    <name evidence="9" type="ORF">PHLGIDRAFT_111577</name>
</gene>
<reference evidence="9 10" key="1">
    <citation type="journal article" date="2014" name="PLoS Genet.">
        <title>Analysis of the Phlebiopsis gigantea genome, transcriptome and secretome provides insight into its pioneer colonization strategies of wood.</title>
        <authorList>
            <person name="Hori C."/>
            <person name="Ishida T."/>
            <person name="Igarashi K."/>
            <person name="Samejima M."/>
            <person name="Suzuki H."/>
            <person name="Master E."/>
            <person name="Ferreira P."/>
            <person name="Ruiz-Duenas F.J."/>
            <person name="Held B."/>
            <person name="Canessa P."/>
            <person name="Larrondo L.F."/>
            <person name="Schmoll M."/>
            <person name="Druzhinina I.S."/>
            <person name="Kubicek C.P."/>
            <person name="Gaskell J.A."/>
            <person name="Kersten P."/>
            <person name="St John F."/>
            <person name="Glasner J."/>
            <person name="Sabat G."/>
            <person name="Splinter BonDurant S."/>
            <person name="Syed K."/>
            <person name="Yadav J."/>
            <person name="Mgbeahuruike A.C."/>
            <person name="Kovalchuk A."/>
            <person name="Asiegbu F.O."/>
            <person name="Lackner G."/>
            <person name="Hoffmeister D."/>
            <person name="Rencoret J."/>
            <person name="Gutierrez A."/>
            <person name="Sun H."/>
            <person name="Lindquist E."/>
            <person name="Barry K."/>
            <person name="Riley R."/>
            <person name="Grigoriev I.V."/>
            <person name="Henrissat B."/>
            <person name="Kues U."/>
            <person name="Berka R.M."/>
            <person name="Martinez A.T."/>
            <person name="Covert S.F."/>
            <person name="Blanchette R.A."/>
            <person name="Cullen D."/>
        </authorList>
    </citation>
    <scope>NUCLEOTIDE SEQUENCE [LARGE SCALE GENOMIC DNA]</scope>
    <source>
        <strain evidence="9 10">11061_1 CR5-6</strain>
    </source>
</reference>
<feature type="binding site" evidence="7">
    <location>
        <position position="53"/>
    </location>
    <ligand>
        <name>Zn(2+)</name>
        <dbReference type="ChEBI" id="CHEBI:29105"/>
    </ligand>
</feature>
<dbReference type="EC" id="4.2.1.1" evidence="2 8"/>
<keyword evidence="3 7" id="KW-0479">Metal-binding</keyword>
<dbReference type="EMBL" id="KN840649">
    <property type="protein sequence ID" value="KIP02853.1"/>
    <property type="molecule type" value="Genomic_DNA"/>
</dbReference>